<dbReference type="InterPro" id="IPR006171">
    <property type="entry name" value="TOPRIM_dom"/>
</dbReference>
<proteinExistence type="predicted"/>
<dbReference type="STRING" id="639283.Snov_1962"/>
<name>D6ZZC6_ANCN5</name>
<dbReference type="AlphaFoldDB" id="D6ZZC6"/>
<keyword evidence="4" id="KW-1185">Reference proteome</keyword>
<feature type="domain" description="DUF7146" evidence="2">
    <location>
        <begin position="87"/>
        <end position="183"/>
    </location>
</feature>
<evidence type="ECO:0000313" key="3">
    <source>
        <dbReference type="EMBL" id="ADH89262.1"/>
    </source>
</evidence>
<dbReference type="EMBL" id="CP002026">
    <property type="protein sequence ID" value="ADH89262.1"/>
    <property type="molecule type" value="Genomic_DNA"/>
</dbReference>
<dbReference type="eggNOG" id="COG4643">
    <property type="taxonomic scope" value="Bacteria"/>
</dbReference>
<sequence>MNSLRNLARALGGNIAGHNTVACPGPGHSRHDRSLSVTFTGDDFVVNSFAGDDWRVCRDYVRASLGLTDEAPAPRPPSLIAATDPARTAFAMRIWEEAVPFRGTIGAAYLATRGLSYDGDAIRFHPACKFGQEDHSAMVAVMTDIITGEPCGVHRTALLPDGSGKAGPGRMMLGRANGAVVRLSADDSVTTGLAIAEGIETALAAPFRPVWACLSAGTMAAFPVLPGIEALTVFADNDASGTGERAANECGARWHAAGREVTIVAPASVGTDMADLAEAA</sequence>
<evidence type="ECO:0000313" key="4">
    <source>
        <dbReference type="Proteomes" id="UP000006633"/>
    </source>
</evidence>
<gene>
    <name evidence="3" type="ordered locus">Snov_1962</name>
</gene>
<dbReference type="Proteomes" id="UP000006633">
    <property type="component" value="Chromosome"/>
</dbReference>
<feature type="domain" description="Toprim" evidence="1">
    <location>
        <begin position="193"/>
        <end position="277"/>
    </location>
</feature>
<evidence type="ECO:0000259" key="2">
    <source>
        <dbReference type="Pfam" id="PF23639"/>
    </source>
</evidence>
<evidence type="ECO:0000259" key="1">
    <source>
        <dbReference type="Pfam" id="PF13362"/>
    </source>
</evidence>
<organism evidence="3 4">
    <name type="scientific">Ancylobacter novellus (strain ATCC 8093 / DSM 506 / JCM 20403 / CCM 1077 / IAM 12100 / NBRC 12443 / NCIMB 10456)</name>
    <name type="common">Starkeya novella</name>
    <dbReference type="NCBI Taxonomy" id="639283"/>
    <lineage>
        <taxon>Bacteria</taxon>
        <taxon>Pseudomonadati</taxon>
        <taxon>Pseudomonadota</taxon>
        <taxon>Alphaproteobacteria</taxon>
        <taxon>Hyphomicrobiales</taxon>
        <taxon>Xanthobacteraceae</taxon>
        <taxon>Ancylobacter</taxon>
    </lineage>
</organism>
<dbReference type="InterPro" id="IPR055570">
    <property type="entry name" value="DUF7146"/>
</dbReference>
<reference evidence="3 4" key="1">
    <citation type="journal article" date="2012" name="Stand. Genomic Sci.">
        <title>Complete genome sequence of the facultatively chemolithoautotrophic and methylotrophic alpha Proteobacterium Starkeya novella type strain (ATCC 8093(T)).</title>
        <authorList>
            <person name="Kappler U."/>
            <person name="Davenport K."/>
            <person name="Beatson S."/>
            <person name="Lucas S."/>
            <person name="Lapidus A."/>
            <person name="Copeland A."/>
            <person name="Berry K.W."/>
            <person name="Glavina Del Rio T."/>
            <person name="Hammon N."/>
            <person name="Dalin E."/>
            <person name="Tice H."/>
            <person name="Pitluck S."/>
            <person name="Richardson P."/>
            <person name="Bruce D."/>
            <person name="Goodwin L.A."/>
            <person name="Han C."/>
            <person name="Tapia R."/>
            <person name="Detter J.C."/>
            <person name="Chang Y.J."/>
            <person name="Jeffries C.D."/>
            <person name="Land M."/>
            <person name="Hauser L."/>
            <person name="Kyrpides N.C."/>
            <person name="Goker M."/>
            <person name="Ivanova N."/>
            <person name="Klenk H.P."/>
            <person name="Woyke T."/>
        </authorList>
    </citation>
    <scope>NUCLEOTIDE SEQUENCE [LARGE SCALE GENOMIC DNA]</scope>
    <source>
        <strain evidence="4">ATCC 8093 / DSM 506 / JCM 20403 / CCM 1077 / IAM 12100 / NBRC 12443 / NCIMB 10456</strain>
    </source>
</reference>
<dbReference type="OrthoDB" id="9775547at2"/>
<dbReference type="KEGG" id="sno:Snov_1962"/>
<dbReference type="Pfam" id="PF23639">
    <property type="entry name" value="DUF7146"/>
    <property type="match status" value="1"/>
</dbReference>
<dbReference type="RefSeq" id="WP_013166766.1">
    <property type="nucleotide sequence ID" value="NC_014217.1"/>
</dbReference>
<accession>D6ZZC6</accession>
<dbReference type="HOGENOM" id="CLU_059689_2_0_5"/>
<dbReference type="Pfam" id="PF13362">
    <property type="entry name" value="Toprim_3"/>
    <property type="match status" value="1"/>
</dbReference>
<protein>
    <submittedName>
        <fullName evidence="3">Virulence-associated protein E</fullName>
    </submittedName>
</protein>